<dbReference type="PANTHER" id="PTHR33055">
    <property type="entry name" value="TRANSPOSASE FOR INSERTION SEQUENCE ELEMENT IS1111A"/>
    <property type="match status" value="1"/>
</dbReference>
<dbReference type="AlphaFoldDB" id="A0A916X5X9"/>
<gene>
    <name evidence="1" type="ORF">GCM10011494_33250</name>
</gene>
<evidence type="ECO:0000313" key="1">
    <source>
        <dbReference type="EMBL" id="GGC11790.1"/>
    </source>
</evidence>
<comment type="caution">
    <text evidence="1">The sequence shown here is derived from an EMBL/GenBank/DDBJ whole genome shotgun (WGS) entry which is preliminary data.</text>
</comment>
<reference evidence="1" key="2">
    <citation type="submission" date="2020-09" db="EMBL/GenBank/DDBJ databases">
        <authorList>
            <person name="Sun Q."/>
            <person name="Zhou Y."/>
        </authorList>
    </citation>
    <scope>NUCLEOTIDE SEQUENCE</scope>
    <source>
        <strain evidence="1">CGMCC 1.15095</strain>
    </source>
</reference>
<reference evidence="1" key="1">
    <citation type="journal article" date="2014" name="Int. J. Syst. Evol. Microbiol.">
        <title>Complete genome sequence of Corynebacterium casei LMG S-19264T (=DSM 44701T), isolated from a smear-ripened cheese.</title>
        <authorList>
            <consortium name="US DOE Joint Genome Institute (JGI-PGF)"/>
            <person name="Walter F."/>
            <person name="Albersmeier A."/>
            <person name="Kalinowski J."/>
            <person name="Ruckert C."/>
        </authorList>
    </citation>
    <scope>NUCLEOTIDE SEQUENCE</scope>
    <source>
        <strain evidence="1">CGMCC 1.15095</strain>
    </source>
</reference>
<sequence length="114" mass="12433">MAEYIGLDVSMKETAVSIRCEGKRISRGKCASDPKIIAQLVRKRAPAVERIVIETGPLSVWFWHAPKAEELPVICIDARHAAKALDMAPNRTDANDADGLAQLAEIGYFKQAAS</sequence>
<evidence type="ECO:0008006" key="3">
    <source>
        <dbReference type="Google" id="ProtNLM"/>
    </source>
</evidence>
<name>A0A916X5X9_9SPHN</name>
<accession>A0A916X5X9</accession>
<proteinExistence type="predicted"/>
<dbReference type="Proteomes" id="UP000608154">
    <property type="component" value="Unassembled WGS sequence"/>
</dbReference>
<dbReference type="InterPro" id="IPR047650">
    <property type="entry name" value="Transpos_IS110"/>
</dbReference>
<keyword evidence="2" id="KW-1185">Reference proteome</keyword>
<dbReference type="PANTHER" id="PTHR33055:SF3">
    <property type="entry name" value="PUTATIVE TRANSPOSASE FOR IS117-RELATED"/>
    <property type="match status" value="1"/>
</dbReference>
<evidence type="ECO:0000313" key="2">
    <source>
        <dbReference type="Proteomes" id="UP000608154"/>
    </source>
</evidence>
<protein>
    <recommendedName>
        <fullName evidence="3">Transposase</fullName>
    </recommendedName>
</protein>
<dbReference type="EMBL" id="BMHK01000031">
    <property type="protein sequence ID" value="GGC11790.1"/>
    <property type="molecule type" value="Genomic_DNA"/>
</dbReference>
<organism evidence="1 2">
    <name type="scientific">Novosphingobium endophyticum</name>
    <dbReference type="NCBI Taxonomy" id="1955250"/>
    <lineage>
        <taxon>Bacteria</taxon>
        <taxon>Pseudomonadati</taxon>
        <taxon>Pseudomonadota</taxon>
        <taxon>Alphaproteobacteria</taxon>
        <taxon>Sphingomonadales</taxon>
        <taxon>Sphingomonadaceae</taxon>
        <taxon>Novosphingobium</taxon>
    </lineage>
</organism>